<dbReference type="AlphaFoldDB" id="A0A6F9XNE8"/>
<protein>
    <submittedName>
        <fullName evidence="1">Uncharacterized protein</fullName>
    </submittedName>
</protein>
<comment type="caution">
    <text evidence="1">The sequence shown here is derived from an EMBL/GenBank/DDBJ whole genome shotgun (WGS) entry which is preliminary data.</text>
</comment>
<proteinExistence type="predicted"/>
<evidence type="ECO:0000313" key="1">
    <source>
        <dbReference type="EMBL" id="GET06803.1"/>
    </source>
</evidence>
<gene>
    <name evidence="1" type="ORF">SY212_18330</name>
</gene>
<organism evidence="1">
    <name type="scientific">Ligilactobacillus agilis</name>
    <dbReference type="NCBI Taxonomy" id="1601"/>
    <lineage>
        <taxon>Bacteria</taxon>
        <taxon>Bacillati</taxon>
        <taxon>Bacillota</taxon>
        <taxon>Bacilli</taxon>
        <taxon>Lactobacillales</taxon>
        <taxon>Lactobacillaceae</taxon>
        <taxon>Ligilactobacillus</taxon>
    </lineage>
</organism>
<dbReference type="EMBL" id="BLAM01000179">
    <property type="protein sequence ID" value="GET06803.1"/>
    <property type="molecule type" value="Genomic_DNA"/>
</dbReference>
<dbReference type="RefSeq" id="WP_172585067.1">
    <property type="nucleotide sequence ID" value="NZ_BLAM01000179.1"/>
</dbReference>
<sequence>MKPANLYIAYTQDDEVVALGTVEQLAKWFDTTPNNIRSLASHFKKGNIKKPRVKFYRLEDLEEVQEDDDGDAYTTAYINYELDK</sequence>
<dbReference type="Proteomes" id="UP000494265">
    <property type="component" value="Unassembled WGS sequence"/>
</dbReference>
<reference evidence="1" key="1">
    <citation type="submission" date="2019-10" db="EMBL/GenBank/DDBJ databases">
        <title>Lactobacillus agilis SY212 Whole Genome Sequencing Project.</title>
        <authorList>
            <person name="Suzuki S."/>
            <person name="Endo A."/>
            <person name="Maeno S."/>
            <person name="Shiwa Y."/>
            <person name="Matsutani M."/>
            <person name="Kajikawa A."/>
        </authorList>
    </citation>
    <scope>NUCLEOTIDE SEQUENCE</scope>
    <source>
        <strain evidence="1">SY212</strain>
    </source>
</reference>
<accession>A0A6F9XNE8</accession>
<name>A0A6F9XNE8_9LACO</name>